<dbReference type="Proteomes" id="UP000045824">
    <property type="component" value="Unassembled WGS sequence"/>
</dbReference>
<dbReference type="EMBL" id="CPYI01000007">
    <property type="protein sequence ID" value="CNE72317.1"/>
    <property type="molecule type" value="Genomic_DNA"/>
</dbReference>
<sequence length="1457" mass="152537">MSHHSTLNTRLLPLSILISSLVSGGAVAASTTAVTPNISNGSNTQITSRLTANNNVANNKKPEDILLETFFPAGQPITSQMKTEAESQIAAMKSDHQQQIVNIKAAIDTMAPEQKKQANKELATFEKVFEKNMLGAEAALTYAKDQSDDNKNKLLQAAKNAFATSLETKAPGQFTPEEADSLFNSSLTQDQSTLSPVIKQKITAIEQQQQTDKDALNKLQDYLNQGLITSEQKEKLVTQLADKKAKLDTQAVAKQAQEAAAETKRKAIQNQLERHSELMKLKVAAKNTEKAKNDAEAEFTKLDTEKTAAIKDVDPSWDANTPDLAKELQELIDKSGTSFDKKELVKKAQQAIADAKAANQLVQDATTAYITAQNSAQDTTAKFDTAKQHKFDATTELATKKTEMDVAVAELALFDKAPDPTVDMPVFDKIIAKSELQTVTANTMAMATQVSGGTQHVEKDGQVIGSIISEDGTLNLAVGALAHDTVINKGIINNNGGTDHDSVINDGGKLSLKGEKKQDANGKDVINVAESYGAKILEGGTATVGKFAEIHNLSSTKGTVELKDGAKAFNTVIDGGTLTIEKGANSQHTSLNAANLELIEGATADSTKVGEDAVFTLKANAKTSGTEVRADNSEFTLEKGSSAFLTHVLNGTMTVNDGASADEVNVTDEGTLILKSGAVVKGAKIYDRAATFTLESGATATGTLLNFAELALVKGATADATQLMLGSVFTLQSGAKTKDTVVSESQFIVNDNAMASNTTLSSGDFIVDGAANNTTVTGGKFALNQGATANITTLNGGDFIVDGAANNTTVTGGKFALNQGATANTTTLNSGDFIVDGVANNTTVKGGKFALNQGATANITTLNEGEFTVKAGAKATATTINGGTFDVQAGAAIEDTLFNAVDFTLVDKATANNTTVNDSKLTINKGAIANNSLVKGGKFDLMARAQAHKLVVENGRALISGHLVNAAFTDSTVIFDRTANIGGTIDANKDSILSVQGGATTQNADLNLAGNMQLFSADAPLTAVRTASRAAFAGNNGKPAQFAFKNVKLAGGSIDMSKSNAQLTMASLAGRGHFNLGSALFSQSSAPLKIAGDAAGTFDVQINSSGVVPANMDVVDVKGKNTAHFVLANGPVDLGNYKHSLISDGKGGFKLVADKTKVTSNTAGILAVANTMPVIFNAELSSINNRLDKQSSAANDSGVWLTYLNDSYDVKGTATNFNQKLSGMTLGGDKAIELGDAVFSVGSFASHTSSNIKSDYQSSGSVESNSLGAYVQYLANSGYYLNGVFKTNQFKQTLSVTSQANNATGAANFSGMGLAVKAGKHINIDAMYVSPYVALNTFSSGKSQYKLSNGMEAQNQGSRTTTGTLGMNTGYRFVLNSGAEIRPYAIFSVDHDLIASNKVMINNEMFDNSLKGTRANAGVGINVNLTSNLSIGSEVKVSKGKNITTPMTINMGVAYTF</sequence>
<dbReference type="SMART" id="SM00869">
    <property type="entry name" value="Autotransporter"/>
    <property type="match status" value="1"/>
</dbReference>
<dbReference type="SUPFAM" id="SSF51126">
    <property type="entry name" value="Pectin lyase-like"/>
    <property type="match status" value="1"/>
</dbReference>
<dbReference type="Pfam" id="PF03212">
    <property type="entry name" value="Pertactin"/>
    <property type="match status" value="1"/>
</dbReference>
<keyword evidence="1 3" id="KW-0732">Signal</keyword>
<evidence type="ECO:0000256" key="1">
    <source>
        <dbReference type="ARBA" id="ARBA00022729"/>
    </source>
</evidence>
<dbReference type="GO" id="GO:0019867">
    <property type="term" value="C:outer membrane"/>
    <property type="evidence" value="ECO:0007669"/>
    <property type="project" value="InterPro"/>
</dbReference>
<reference evidence="5 6" key="1">
    <citation type="submission" date="2015-03" db="EMBL/GenBank/DDBJ databases">
        <authorList>
            <person name="Murphy D."/>
        </authorList>
    </citation>
    <scope>NUCLEOTIDE SEQUENCE [LARGE SCALE GENOMIC DNA]</scope>
    <source>
        <strain evidence="5 6">FCF326</strain>
    </source>
</reference>
<dbReference type="InterPro" id="IPR012332">
    <property type="entry name" value="Autotransporter_pectin_lyase_C"/>
</dbReference>
<feature type="signal peptide" evidence="3">
    <location>
        <begin position="1"/>
        <end position="28"/>
    </location>
</feature>
<dbReference type="RefSeq" id="WP_050119427.1">
    <property type="nucleotide sequence ID" value="NZ_CAWMAB010000007.1"/>
</dbReference>
<dbReference type="PANTHER" id="PTHR35037">
    <property type="entry name" value="C-TERMINAL REGION OF AIDA-LIKE PROTEIN"/>
    <property type="match status" value="1"/>
</dbReference>
<evidence type="ECO:0000259" key="4">
    <source>
        <dbReference type="PROSITE" id="PS51208"/>
    </source>
</evidence>
<dbReference type="PANTHER" id="PTHR35037:SF7">
    <property type="entry name" value="AUTOTRANSPORTER"/>
    <property type="match status" value="1"/>
</dbReference>
<gene>
    <name evidence="5" type="primary">prn</name>
    <name evidence="5" type="ORF">ERS008491_02089</name>
</gene>
<dbReference type="PROSITE" id="PS51208">
    <property type="entry name" value="AUTOTRANSPORTER"/>
    <property type="match status" value="1"/>
</dbReference>
<protein>
    <submittedName>
        <fullName evidence="5">Putative pertactin family virulence factor/autotransporter</fullName>
    </submittedName>
</protein>
<dbReference type="InterPro" id="IPR051551">
    <property type="entry name" value="Autotransporter_adhesion"/>
</dbReference>
<dbReference type="Gene3D" id="2.160.20.20">
    <property type="match status" value="2"/>
</dbReference>
<organism evidence="5 6">
    <name type="scientific">Yersinia kristensenii</name>
    <dbReference type="NCBI Taxonomy" id="28152"/>
    <lineage>
        <taxon>Bacteria</taxon>
        <taxon>Pseudomonadati</taxon>
        <taxon>Pseudomonadota</taxon>
        <taxon>Gammaproteobacteria</taxon>
        <taxon>Enterobacterales</taxon>
        <taxon>Yersiniaceae</taxon>
        <taxon>Yersinia</taxon>
    </lineage>
</organism>
<keyword evidence="2" id="KW-0175">Coiled coil</keyword>
<dbReference type="Gene3D" id="2.40.128.130">
    <property type="entry name" value="Autotransporter beta-domain"/>
    <property type="match status" value="1"/>
</dbReference>
<dbReference type="PRINTS" id="PR01484">
    <property type="entry name" value="PRTACTNFAMLY"/>
</dbReference>
<feature type="chain" id="PRO_5006692420" evidence="3">
    <location>
        <begin position="29"/>
        <end position="1457"/>
    </location>
</feature>
<dbReference type="Pfam" id="PF03797">
    <property type="entry name" value="Autotransporter"/>
    <property type="match status" value="1"/>
</dbReference>
<feature type="domain" description="Autotransporter" evidence="4">
    <location>
        <begin position="1192"/>
        <end position="1457"/>
    </location>
</feature>
<feature type="coiled-coil region" evidence="2">
    <location>
        <begin position="258"/>
        <end position="305"/>
    </location>
</feature>
<dbReference type="InterPro" id="IPR003991">
    <property type="entry name" value="Pertactin_virulence_factor"/>
</dbReference>
<evidence type="ECO:0000256" key="3">
    <source>
        <dbReference type="SAM" id="SignalP"/>
    </source>
</evidence>
<evidence type="ECO:0000256" key="2">
    <source>
        <dbReference type="SAM" id="Coils"/>
    </source>
</evidence>
<accession>A0A0T9LBF5</accession>
<proteinExistence type="predicted"/>
<dbReference type="InterPro" id="IPR004899">
    <property type="entry name" value="Pertactin_central"/>
</dbReference>
<evidence type="ECO:0000313" key="5">
    <source>
        <dbReference type="EMBL" id="CNE72317.1"/>
    </source>
</evidence>
<dbReference type="InterPro" id="IPR036709">
    <property type="entry name" value="Autotransporte_beta_dom_sf"/>
</dbReference>
<dbReference type="InterPro" id="IPR005546">
    <property type="entry name" value="Autotransporte_beta"/>
</dbReference>
<dbReference type="SUPFAM" id="SSF103515">
    <property type="entry name" value="Autotransporter"/>
    <property type="match status" value="1"/>
</dbReference>
<evidence type="ECO:0000313" key="6">
    <source>
        <dbReference type="Proteomes" id="UP000045824"/>
    </source>
</evidence>
<name>A0A0T9LBF5_YERKR</name>
<dbReference type="InterPro" id="IPR006315">
    <property type="entry name" value="OM_autotransptr_brl_dom"/>
</dbReference>
<dbReference type="NCBIfam" id="TIGR01414">
    <property type="entry name" value="autotrans_barl"/>
    <property type="match status" value="1"/>
</dbReference>
<dbReference type="InterPro" id="IPR011050">
    <property type="entry name" value="Pectin_lyase_fold/virulence"/>
</dbReference>